<evidence type="ECO:0000256" key="1">
    <source>
        <dbReference type="ARBA" id="ARBA00004141"/>
    </source>
</evidence>
<keyword evidence="9" id="KW-1185">Reference proteome</keyword>
<dbReference type="Pfam" id="PF25539">
    <property type="entry name" value="Bestrophin_2"/>
    <property type="match status" value="2"/>
</dbReference>
<evidence type="ECO:0000313" key="9">
    <source>
        <dbReference type="Proteomes" id="UP001178507"/>
    </source>
</evidence>
<keyword evidence="2" id="KW-0813">Transport</keyword>
<evidence type="ECO:0000256" key="2">
    <source>
        <dbReference type="ARBA" id="ARBA00022448"/>
    </source>
</evidence>
<feature type="transmembrane region" description="Helical" evidence="7">
    <location>
        <begin position="61"/>
        <end position="82"/>
    </location>
</feature>
<keyword evidence="4 7" id="KW-1133">Transmembrane helix</keyword>
<dbReference type="InterPro" id="IPR044669">
    <property type="entry name" value="YneE/VCCN1/2-like"/>
</dbReference>
<evidence type="ECO:0000313" key="8">
    <source>
        <dbReference type="EMBL" id="CAJ1381685.1"/>
    </source>
</evidence>
<reference evidence="8" key="1">
    <citation type="submission" date="2023-08" db="EMBL/GenBank/DDBJ databases">
        <authorList>
            <person name="Chen Y."/>
            <person name="Shah S."/>
            <person name="Dougan E. K."/>
            <person name="Thang M."/>
            <person name="Chan C."/>
        </authorList>
    </citation>
    <scope>NUCLEOTIDE SEQUENCE</scope>
</reference>
<dbReference type="EMBL" id="CAUJNA010000835">
    <property type="protein sequence ID" value="CAJ1381685.1"/>
    <property type="molecule type" value="Genomic_DNA"/>
</dbReference>
<gene>
    <name evidence="8" type="ORF">EVOR1521_LOCUS9286</name>
</gene>
<evidence type="ECO:0000256" key="7">
    <source>
        <dbReference type="SAM" id="Phobius"/>
    </source>
</evidence>
<comment type="subcellular location">
    <subcellularLocation>
        <location evidence="1">Membrane</location>
        <topology evidence="1">Multi-pass membrane protein</topology>
    </subcellularLocation>
</comment>
<sequence>MIYYRKGYGGIFILFRLVGTSWPFGVIPGLIALSISLALSSISFLDELIRNSRHEFISHPYAFQLFAYLLGFLMVFRTNFAYQRYWEAIGAMQNMAAKWLDGALMGICFDAGGSNARPLLHGAQDDESRLTDPKAGAKGGPTHCAYYGELVHLCSLLHAVALQHLRSDSNLDNLEFAYPEDPSRSVANKMDKYGMPSFSPAKIGDTLARQKLPVLGGLRPEERAVLEADSQGNLLSTDARVAMVEGWFMRRLLGRQKFEQGDSSSTSPPILSRLYQVISDGTLWFGAASKVAITPFPFPYHNIISVFLWMYTILAPVLINGIIMDVVLRAIFVFTSVFCYHALHHIGDNLEDPYLPYDPNELPLPDLQHSVNMRLWAFGVVPLPATPDNLAPKEPCLENEKLK</sequence>
<dbReference type="PANTHER" id="PTHR33281">
    <property type="entry name" value="UPF0187 PROTEIN YNEE"/>
    <property type="match status" value="1"/>
</dbReference>
<dbReference type="PANTHER" id="PTHR33281:SF20">
    <property type="match status" value="1"/>
</dbReference>
<dbReference type="GO" id="GO:0016020">
    <property type="term" value="C:membrane"/>
    <property type="evidence" value="ECO:0007669"/>
    <property type="project" value="UniProtKB-SubCell"/>
</dbReference>
<keyword evidence="3 7" id="KW-0812">Transmembrane</keyword>
<name>A0AA36I7S4_9DINO</name>
<organism evidence="8 9">
    <name type="scientific">Effrenium voratum</name>
    <dbReference type="NCBI Taxonomy" id="2562239"/>
    <lineage>
        <taxon>Eukaryota</taxon>
        <taxon>Sar</taxon>
        <taxon>Alveolata</taxon>
        <taxon>Dinophyceae</taxon>
        <taxon>Suessiales</taxon>
        <taxon>Symbiodiniaceae</taxon>
        <taxon>Effrenium</taxon>
    </lineage>
</organism>
<comment type="caution">
    <text evidence="8">The sequence shown here is derived from an EMBL/GenBank/DDBJ whole genome shotgun (WGS) entry which is preliminary data.</text>
</comment>
<evidence type="ECO:0000256" key="4">
    <source>
        <dbReference type="ARBA" id="ARBA00022989"/>
    </source>
</evidence>
<proteinExistence type="predicted"/>
<dbReference type="GO" id="GO:0005254">
    <property type="term" value="F:chloride channel activity"/>
    <property type="evidence" value="ECO:0007669"/>
    <property type="project" value="InterPro"/>
</dbReference>
<evidence type="ECO:0000256" key="6">
    <source>
        <dbReference type="ARBA" id="ARBA00023136"/>
    </source>
</evidence>
<keyword evidence="5" id="KW-0406">Ion transport</keyword>
<dbReference type="Proteomes" id="UP001178507">
    <property type="component" value="Unassembled WGS sequence"/>
</dbReference>
<evidence type="ECO:0000256" key="5">
    <source>
        <dbReference type="ARBA" id="ARBA00023065"/>
    </source>
</evidence>
<dbReference type="AlphaFoldDB" id="A0AA36I7S4"/>
<evidence type="ECO:0000256" key="3">
    <source>
        <dbReference type="ARBA" id="ARBA00022692"/>
    </source>
</evidence>
<feature type="transmembrane region" description="Helical" evidence="7">
    <location>
        <begin position="7"/>
        <end position="24"/>
    </location>
</feature>
<keyword evidence="6 7" id="KW-0472">Membrane</keyword>
<feature type="transmembrane region" description="Helical" evidence="7">
    <location>
        <begin position="298"/>
        <end position="319"/>
    </location>
</feature>
<accession>A0AA36I7S4</accession>
<protein>
    <submittedName>
        <fullName evidence="8">Uncharacterized protein</fullName>
    </submittedName>
</protein>